<feature type="transmembrane region" description="Helical" evidence="1">
    <location>
        <begin position="58"/>
        <end position="76"/>
    </location>
</feature>
<feature type="transmembrane region" description="Helical" evidence="1">
    <location>
        <begin position="173"/>
        <end position="198"/>
    </location>
</feature>
<feature type="transmembrane region" description="Helical" evidence="1">
    <location>
        <begin position="32"/>
        <end position="51"/>
    </location>
</feature>
<keyword evidence="1" id="KW-1133">Transmembrane helix</keyword>
<accession>A0ABV0KCB9</accession>
<proteinExistence type="predicted"/>
<dbReference type="EMBL" id="JAMPKX010000023">
    <property type="protein sequence ID" value="MEP0950206.1"/>
    <property type="molecule type" value="Genomic_DNA"/>
</dbReference>
<organism evidence="2 3">
    <name type="scientific">Leptolyngbya subtilissima DQ-A4</name>
    <dbReference type="NCBI Taxonomy" id="2933933"/>
    <lineage>
        <taxon>Bacteria</taxon>
        <taxon>Bacillati</taxon>
        <taxon>Cyanobacteriota</taxon>
        <taxon>Cyanophyceae</taxon>
        <taxon>Leptolyngbyales</taxon>
        <taxon>Leptolyngbyaceae</taxon>
        <taxon>Leptolyngbya group</taxon>
        <taxon>Leptolyngbya</taxon>
    </lineage>
</organism>
<reference evidence="2 3" key="1">
    <citation type="submission" date="2022-04" db="EMBL/GenBank/DDBJ databases">
        <title>Positive selection, recombination, and allopatry shape intraspecific diversity of widespread and dominant cyanobacteria.</title>
        <authorList>
            <person name="Wei J."/>
            <person name="Shu W."/>
            <person name="Hu C."/>
        </authorList>
    </citation>
    <scope>NUCLEOTIDE SEQUENCE [LARGE SCALE GENOMIC DNA]</scope>
    <source>
        <strain evidence="2 3">DQ-A4</strain>
    </source>
</reference>
<evidence type="ECO:0000256" key="1">
    <source>
        <dbReference type="SAM" id="Phobius"/>
    </source>
</evidence>
<keyword evidence="1" id="KW-0472">Membrane</keyword>
<feature type="transmembrane region" description="Helical" evidence="1">
    <location>
        <begin position="133"/>
        <end position="153"/>
    </location>
</feature>
<feature type="transmembrane region" description="Helical" evidence="1">
    <location>
        <begin position="96"/>
        <end position="121"/>
    </location>
</feature>
<dbReference type="Proteomes" id="UP001482513">
    <property type="component" value="Unassembled WGS sequence"/>
</dbReference>
<name>A0ABV0KCB9_9CYAN</name>
<protein>
    <submittedName>
        <fullName evidence="2">Uncharacterized protein</fullName>
    </submittedName>
</protein>
<keyword evidence="3" id="KW-1185">Reference proteome</keyword>
<sequence>MKSEFLNALKPAPQNASSFEADLGHSSPRRQLLYVEWVLLGIAVCLTLPSFGLAFGRGVAWLELLIIALLGGVGLWQPVQRSHKLLYTTMELGLLLLLALSTTHVPAMMRILPLLGLVVVVRSCQRFKTWGQVGVVAIIFVFHGAAAIAYRGIPIHADLLQHVGFPPDQMRINVFQTNAMFVFGLVLVFVSLLVNALLSVY</sequence>
<keyword evidence="1" id="KW-0812">Transmembrane</keyword>
<gene>
    <name evidence="2" type="ORF">NC992_25265</name>
</gene>
<evidence type="ECO:0000313" key="3">
    <source>
        <dbReference type="Proteomes" id="UP001482513"/>
    </source>
</evidence>
<evidence type="ECO:0000313" key="2">
    <source>
        <dbReference type="EMBL" id="MEP0950206.1"/>
    </source>
</evidence>
<dbReference type="RefSeq" id="WP_190697409.1">
    <property type="nucleotide sequence ID" value="NZ_JAMPKX010000023.1"/>
</dbReference>
<comment type="caution">
    <text evidence="2">The sequence shown here is derived from an EMBL/GenBank/DDBJ whole genome shotgun (WGS) entry which is preliminary data.</text>
</comment>